<gene>
    <name evidence="2" type="ORF">SLEP1_g47561</name>
</gene>
<organism evidence="2 3">
    <name type="scientific">Rubroshorea leprosula</name>
    <dbReference type="NCBI Taxonomy" id="152421"/>
    <lineage>
        <taxon>Eukaryota</taxon>
        <taxon>Viridiplantae</taxon>
        <taxon>Streptophyta</taxon>
        <taxon>Embryophyta</taxon>
        <taxon>Tracheophyta</taxon>
        <taxon>Spermatophyta</taxon>
        <taxon>Magnoliopsida</taxon>
        <taxon>eudicotyledons</taxon>
        <taxon>Gunneridae</taxon>
        <taxon>Pentapetalae</taxon>
        <taxon>rosids</taxon>
        <taxon>malvids</taxon>
        <taxon>Malvales</taxon>
        <taxon>Dipterocarpaceae</taxon>
        <taxon>Rubroshorea</taxon>
    </lineage>
</organism>
<proteinExistence type="predicted"/>
<keyword evidence="3" id="KW-1185">Reference proteome</keyword>
<accession>A0AAV5LRS3</accession>
<sequence length="58" mass="6389">MGGTLEMGLQWLLWENVSEVKKAVMLQLHCSQPQKFREKEHGGGEEAQGKTSVVCGGM</sequence>
<name>A0AAV5LRS3_9ROSI</name>
<reference evidence="2 3" key="1">
    <citation type="journal article" date="2021" name="Commun. Biol.">
        <title>The genome of Shorea leprosula (Dipterocarpaceae) highlights the ecological relevance of drought in aseasonal tropical rainforests.</title>
        <authorList>
            <person name="Ng K.K.S."/>
            <person name="Kobayashi M.J."/>
            <person name="Fawcett J.A."/>
            <person name="Hatakeyama M."/>
            <person name="Paape T."/>
            <person name="Ng C.H."/>
            <person name="Ang C.C."/>
            <person name="Tnah L.H."/>
            <person name="Lee C.T."/>
            <person name="Nishiyama T."/>
            <person name="Sese J."/>
            <person name="O'Brien M.J."/>
            <person name="Copetti D."/>
            <person name="Mohd Noor M.I."/>
            <person name="Ong R.C."/>
            <person name="Putra M."/>
            <person name="Sireger I.Z."/>
            <person name="Indrioko S."/>
            <person name="Kosugi Y."/>
            <person name="Izuno A."/>
            <person name="Isagi Y."/>
            <person name="Lee S.L."/>
            <person name="Shimizu K.K."/>
        </authorList>
    </citation>
    <scope>NUCLEOTIDE SEQUENCE [LARGE SCALE GENOMIC DNA]</scope>
    <source>
        <strain evidence="2">214</strain>
    </source>
</reference>
<dbReference type="EMBL" id="BPVZ01000137">
    <property type="protein sequence ID" value="GKV39855.1"/>
    <property type="molecule type" value="Genomic_DNA"/>
</dbReference>
<feature type="compositionally biased region" description="Basic and acidic residues" evidence="1">
    <location>
        <begin position="35"/>
        <end position="48"/>
    </location>
</feature>
<dbReference type="Proteomes" id="UP001054252">
    <property type="component" value="Unassembled WGS sequence"/>
</dbReference>
<feature type="region of interest" description="Disordered" evidence="1">
    <location>
        <begin position="35"/>
        <end position="58"/>
    </location>
</feature>
<evidence type="ECO:0000313" key="3">
    <source>
        <dbReference type="Proteomes" id="UP001054252"/>
    </source>
</evidence>
<evidence type="ECO:0000256" key="1">
    <source>
        <dbReference type="SAM" id="MobiDB-lite"/>
    </source>
</evidence>
<protein>
    <submittedName>
        <fullName evidence="2">Uncharacterized protein</fullName>
    </submittedName>
</protein>
<evidence type="ECO:0000313" key="2">
    <source>
        <dbReference type="EMBL" id="GKV39855.1"/>
    </source>
</evidence>
<comment type="caution">
    <text evidence="2">The sequence shown here is derived from an EMBL/GenBank/DDBJ whole genome shotgun (WGS) entry which is preliminary data.</text>
</comment>
<dbReference type="AlphaFoldDB" id="A0AAV5LRS3"/>